<dbReference type="InterPro" id="IPR036188">
    <property type="entry name" value="FAD/NAD-bd_sf"/>
</dbReference>
<name>A0A2H1L1V8_9MICO</name>
<dbReference type="Gene3D" id="3.50.50.60">
    <property type="entry name" value="FAD/NAD(P)-binding domain"/>
    <property type="match status" value="1"/>
</dbReference>
<dbReference type="PANTHER" id="PTHR40254">
    <property type="entry name" value="BLR0577 PROTEIN"/>
    <property type="match status" value="1"/>
</dbReference>
<evidence type="ECO:0000313" key="2">
    <source>
        <dbReference type="EMBL" id="SMY10715.1"/>
    </source>
</evidence>
<dbReference type="InterPro" id="IPR052189">
    <property type="entry name" value="L-asp_N-monooxygenase_NS-form"/>
</dbReference>
<dbReference type="EMBL" id="FXZM01000001">
    <property type="protein sequence ID" value="SMY10715.1"/>
    <property type="molecule type" value="Genomic_DNA"/>
</dbReference>
<evidence type="ECO:0000313" key="3">
    <source>
        <dbReference type="Proteomes" id="UP000234462"/>
    </source>
</evidence>
<dbReference type="SUPFAM" id="SSF51905">
    <property type="entry name" value="FAD/NAD(P)-binding domain"/>
    <property type="match status" value="1"/>
</dbReference>
<dbReference type="PANTHER" id="PTHR40254:SF1">
    <property type="entry name" value="BLR0577 PROTEIN"/>
    <property type="match status" value="1"/>
</dbReference>
<dbReference type="OrthoDB" id="3653265at2"/>
<feature type="domain" description="FAD-dependent urate hydroxylase HpyO/Asp monooxygenase CreE-like FAD/NAD(P)-binding" evidence="1">
    <location>
        <begin position="9"/>
        <end position="165"/>
    </location>
</feature>
<organism evidence="2 3">
    <name type="scientific">Brevibacterium jeotgali</name>
    <dbReference type="NCBI Taxonomy" id="1262550"/>
    <lineage>
        <taxon>Bacteria</taxon>
        <taxon>Bacillati</taxon>
        <taxon>Actinomycetota</taxon>
        <taxon>Actinomycetes</taxon>
        <taxon>Micrococcales</taxon>
        <taxon>Brevibacteriaceae</taxon>
        <taxon>Brevibacterium</taxon>
    </lineage>
</organism>
<reference evidence="3" key="1">
    <citation type="submission" date="2017-03" db="EMBL/GenBank/DDBJ databases">
        <authorList>
            <person name="Monnet C."/>
        </authorList>
    </citation>
    <scope>NUCLEOTIDE SEQUENCE [LARGE SCALE GENOMIC DNA]</scope>
    <source>
        <strain evidence="3">SJ5-8</strain>
    </source>
</reference>
<dbReference type="Proteomes" id="UP000234462">
    <property type="component" value="Unassembled WGS sequence"/>
</dbReference>
<gene>
    <name evidence="2" type="ORF">BJEO58_00290</name>
</gene>
<proteinExistence type="predicted"/>
<dbReference type="AlphaFoldDB" id="A0A2H1L1V8"/>
<evidence type="ECO:0000259" key="1">
    <source>
        <dbReference type="Pfam" id="PF13454"/>
    </source>
</evidence>
<dbReference type="RefSeq" id="WP_101587070.1">
    <property type="nucleotide sequence ID" value="NZ_FXZM01000001.1"/>
</dbReference>
<dbReference type="InterPro" id="IPR038732">
    <property type="entry name" value="HpyO/CreE_NAD-binding"/>
</dbReference>
<protein>
    <submittedName>
        <fullName evidence="2">Uncharacterized NAD(P)/FAD-binding protein YdhS</fullName>
    </submittedName>
</protein>
<sequence length="632" mass="68554">MTVPLRVGIIGAGPRGLTVLERLVAHAVDAGSPLHIRIVDPYAPGAGRVWRTDQSPHLLMNTVLEEQTVFPDAACDVAHGGTGPTMAEWAESAPPAGRFPQRRDYGRYLAWSWEQITASAPDHVEIVHEPFEVTTILDAPSDAQTLRLSDGRCVDVDAAVLCVGHIPAALSDERTRWRRFARDAGLAYLPPGLPAETPVDTLRPGEPVLIRGFGLNFFDLQALLTHGRGGTFRPAPERGPLALTYTPSGDEPILLPGSRRGVPYRSKPITPAHPLPADPEQQLRFFTPETIARLPLHGDGLRFDAQLWPLILADLRSAWYSTLARTRPDVFAEDPSKLLGALATGVERVVAEGAAHESERWHIREERVLRAEVIAAEPHLVFTMRRLLRPLGDGSFPDRGSLRAALMEFLRTDLEESLIGPAHSPLKSLFPVLWQARALLKELVVDDRLAPASFIREVRGWFEDFVSGLCDGPPPQRFAELMALAEAGLVDFAGPQVRITTSRPGEPGAFIATSPAAPGSLRARALIDASSPANRVQQADDSLIRGMLDRGQLCAAAHDLEDGTRVPSSGLAVTGSPYRTLDAQARVHPRRYCLSLQLSSVQLGLAIAANPDTDAQTLRDADAVARAVLGLD</sequence>
<accession>A0A2H1L1V8</accession>
<keyword evidence="3" id="KW-1185">Reference proteome</keyword>
<dbReference type="Pfam" id="PF13454">
    <property type="entry name" value="NAD_binding_9"/>
    <property type="match status" value="1"/>
</dbReference>